<evidence type="ECO:0000313" key="2">
    <source>
        <dbReference type="EMBL" id="KAF6029742.1"/>
    </source>
</evidence>
<evidence type="ECO:0000313" key="3">
    <source>
        <dbReference type="Proteomes" id="UP000593567"/>
    </source>
</evidence>
<feature type="region of interest" description="Disordered" evidence="1">
    <location>
        <begin position="81"/>
        <end position="121"/>
    </location>
</feature>
<reference evidence="2" key="1">
    <citation type="submission" date="2020-06" db="EMBL/GenBank/DDBJ databases">
        <title>Draft genome of Bugula neritina, a colonial animal packing powerful symbionts and potential medicines.</title>
        <authorList>
            <person name="Rayko M."/>
        </authorList>
    </citation>
    <scope>NUCLEOTIDE SEQUENCE [LARGE SCALE GENOMIC DNA]</scope>
    <source>
        <strain evidence="2">Kwan_BN1</strain>
    </source>
</reference>
<dbReference type="EMBL" id="VXIV02001789">
    <property type="protein sequence ID" value="KAF6029742.1"/>
    <property type="molecule type" value="Genomic_DNA"/>
</dbReference>
<protein>
    <submittedName>
        <fullName evidence="2">Uncharacterized protein</fullName>
    </submittedName>
</protein>
<keyword evidence="3" id="KW-1185">Reference proteome</keyword>
<accession>A0A7J7JTN6</accession>
<feature type="compositionally biased region" description="Polar residues" evidence="1">
    <location>
        <begin position="92"/>
        <end position="121"/>
    </location>
</feature>
<dbReference type="Proteomes" id="UP000593567">
    <property type="component" value="Unassembled WGS sequence"/>
</dbReference>
<feature type="compositionally biased region" description="Basic and acidic residues" evidence="1">
    <location>
        <begin position="82"/>
        <end position="91"/>
    </location>
</feature>
<name>A0A7J7JTN6_BUGNE</name>
<sequence length="121" mass="13678">MRQCVSVQASFENRIQSLLQHGIDEHKMRGFQRESERIKLQLKLVRAACNRITHYACESEGEGCEVIINIIDVIKAAVPKLAPEKDEDSSKNRNNNHQSKILSQVASDTTEQKTSQACQLL</sequence>
<comment type="caution">
    <text evidence="2">The sequence shown here is derived from an EMBL/GenBank/DDBJ whole genome shotgun (WGS) entry which is preliminary data.</text>
</comment>
<organism evidence="2 3">
    <name type="scientific">Bugula neritina</name>
    <name type="common">Brown bryozoan</name>
    <name type="synonym">Sertularia neritina</name>
    <dbReference type="NCBI Taxonomy" id="10212"/>
    <lineage>
        <taxon>Eukaryota</taxon>
        <taxon>Metazoa</taxon>
        <taxon>Spiralia</taxon>
        <taxon>Lophotrochozoa</taxon>
        <taxon>Bryozoa</taxon>
        <taxon>Gymnolaemata</taxon>
        <taxon>Cheilostomatida</taxon>
        <taxon>Flustrina</taxon>
        <taxon>Buguloidea</taxon>
        <taxon>Bugulidae</taxon>
        <taxon>Bugula</taxon>
    </lineage>
</organism>
<evidence type="ECO:0000256" key="1">
    <source>
        <dbReference type="SAM" id="MobiDB-lite"/>
    </source>
</evidence>
<gene>
    <name evidence="2" type="ORF">EB796_011950</name>
</gene>
<dbReference type="AlphaFoldDB" id="A0A7J7JTN6"/>
<proteinExistence type="predicted"/>